<gene>
    <name evidence="1" type="ORF">FOMPIDRAFT_1056570</name>
</gene>
<dbReference type="AlphaFoldDB" id="S8DGX1"/>
<dbReference type="HOGENOM" id="CLU_1768089_0_0_1"/>
<dbReference type="EMBL" id="KE504356">
    <property type="protein sequence ID" value="EPS92771.1"/>
    <property type="molecule type" value="Genomic_DNA"/>
</dbReference>
<reference evidence="1 2" key="1">
    <citation type="journal article" date="2012" name="Science">
        <title>The Paleozoic origin of enzymatic lignin decomposition reconstructed from 31 fungal genomes.</title>
        <authorList>
            <person name="Floudas D."/>
            <person name="Binder M."/>
            <person name="Riley R."/>
            <person name="Barry K."/>
            <person name="Blanchette R.A."/>
            <person name="Henrissat B."/>
            <person name="Martinez A.T."/>
            <person name="Otillar R."/>
            <person name="Spatafora J.W."/>
            <person name="Yadav J.S."/>
            <person name="Aerts A."/>
            <person name="Benoit I."/>
            <person name="Boyd A."/>
            <person name="Carlson A."/>
            <person name="Copeland A."/>
            <person name="Coutinho P.M."/>
            <person name="de Vries R.P."/>
            <person name="Ferreira P."/>
            <person name="Findley K."/>
            <person name="Foster B."/>
            <person name="Gaskell J."/>
            <person name="Glotzer D."/>
            <person name="Gorecki P."/>
            <person name="Heitman J."/>
            <person name="Hesse C."/>
            <person name="Hori C."/>
            <person name="Igarashi K."/>
            <person name="Jurgens J.A."/>
            <person name="Kallen N."/>
            <person name="Kersten P."/>
            <person name="Kohler A."/>
            <person name="Kuees U."/>
            <person name="Kumar T.K.A."/>
            <person name="Kuo A."/>
            <person name="LaButti K."/>
            <person name="Larrondo L.F."/>
            <person name="Lindquist E."/>
            <person name="Ling A."/>
            <person name="Lombard V."/>
            <person name="Lucas S."/>
            <person name="Lundell T."/>
            <person name="Martin R."/>
            <person name="McLaughlin D.J."/>
            <person name="Morgenstern I."/>
            <person name="Morin E."/>
            <person name="Murat C."/>
            <person name="Nagy L.G."/>
            <person name="Nolan M."/>
            <person name="Ohm R.A."/>
            <person name="Patyshakuliyeva A."/>
            <person name="Rokas A."/>
            <person name="Ruiz-Duenas F.J."/>
            <person name="Sabat G."/>
            <person name="Salamov A."/>
            <person name="Samejima M."/>
            <person name="Schmutz J."/>
            <person name="Slot J.C."/>
            <person name="St John F."/>
            <person name="Stenlid J."/>
            <person name="Sun H."/>
            <person name="Sun S."/>
            <person name="Syed K."/>
            <person name="Tsang A."/>
            <person name="Wiebenga A."/>
            <person name="Young D."/>
            <person name="Pisabarro A."/>
            <person name="Eastwood D.C."/>
            <person name="Martin F."/>
            <person name="Cullen D."/>
            <person name="Grigoriev I.V."/>
            <person name="Hibbett D.S."/>
        </authorList>
    </citation>
    <scope>NUCLEOTIDE SEQUENCE</scope>
    <source>
        <strain evidence="2">FP-58527</strain>
    </source>
</reference>
<evidence type="ECO:0000313" key="2">
    <source>
        <dbReference type="Proteomes" id="UP000015241"/>
    </source>
</evidence>
<dbReference type="Proteomes" id="UP000015241">
    <property type="component" value="Unassembled WGS sequence"/>
</dbReference>
<protein>
    <submittedName>
        <fullName evidence="1">Uncharacterized protein</fullName>
    </submittedName>
</protein>
<name>S8DGX1_FOMSC</name>
<organism evidence="1 2">
    <name type="scientific">Fomitopsis schrenkii</name>
    <name type="common">Brown rot fungus</name>
    <dbReference type="NCBI Taxonomy" id="2126942"/>
    <lineage>
        <taxon>Eukaryota</taxon>
        <taxon>Fungi</taxon>
        <taxon>Dikarya</taxon>
        <taxon>Basidiomycota</taxon>
        <taxon>Agaricomycotina</taxon>
        <taxon>Agaricomycetes</taxon>
        <taxon>Polyporales</taxon>
        <taxon>Fomitopsis</taxon>
    </lineage>
</organism>
<keyword evidence="2" id="KW-1185">Reference proteome</keyword>
<evidence type="ECO:0000313" key="1">
    <source>
        <dbReference type="EMBL" id="EPS92771.1"/>
    </source>
</evidence>
<sequence>MEEVDELTWVVRDRPERQLKTGQSVKLSTEEQISGIGKLGHVTALRRHWITLMITGAPHRTYLRAPTAWVALGDIEATTHSKHYLTLPSSPRPHPVFRTPIIEESKTSPYEFDLEDDDVTRIESRIRKITGGTRRSTERTGGDEKE</sequence>
<accession>S8DGX1</accession>
<proteinExistence type="predicted"/>
<dbReference type="InParanoid" id="S8DGX1"/>